<evidence type="ECO:0000259" key="3">
    <source>
        <dbReference type="Pfam" id="PF02563"/>
    </source>
</evidence>
<evidence type="ECO:0000313" key="6">
    <source>
        <dbReference type="Proteomes" id="UP000886722"/>
    </source>
</evidence>
<name>A0A9D1KCE6_9BACT</name>
<keyword evidence="2" id="KW-1133">Transmembrane helix</keyword>
<dbReference type="Gene3D" id="3.10.560.10">
    <property type="entry name" value="Outer membrane lipoprotein wza domain like"/>
    <property type="match status" value="1"/>
</dbReference>
<evidence type="ECO:0000313" key="5">
    <source>
        <dbReference type="EMBL" id="HIT38499.1"/>
    </source>
</evidence>
<organism evidence="5 6">
    <name type="scientific">Candidatus Caccoplasma intestinavium</name>
    <dbReference type="NCBI Taxonomy" id="2840716"/>
    <lineage>
        <taxon>Bacteria</taxon>
        <taxon>Pseudomonadati</taxon>
        <taxon>Bacteroidota</taxon>
        <taxon>Bacteroidia</taxon>
        <taxon>Bacteroidales</taxon>
        <taxon>Bacteroidaceae</taxon>
        <taxon>Bacteroidaceae incertae sedis</taxon>
        <taxon>Candidatus Caccoplasma</taxon>
    </lineage>
</organism>
<feature type="domain" description="Soluble ligand binding" evidence="4">
    <location>
        <begin position="82"/>
        <end position="132"/>
    </location>
</feature>
<evidence type="ECO:0000259" key="4">
    <source>
        <dbReference type="Pfam" id="PF10531"/>
    </source>
</evidence>
<keyword evidence="2" id="KW-0812">Transmembrane</keyword>
<dbReference type="GO" id="GO:0015159">
    <property type="term" value="F:polysaccharide transmembrane transporter activity"/>
    <property type="evidence" value="ECO:0007669"/>
    <property type="project" value="InterPro"/>
</dbReference>
<accession>A0A9D1KCE6</accession>
<evidence type="ECO:0000256" key="1">
    <source>
        <dbReference type="ARBA" id="ARBA00022729"/>
    </source>
</evidence>
<feature type="transmembrane region" description="Helical" evidence="2">
    <location>
        <begin position="172"/>
        <end position="195"/>
    </location>
</feature>
<dbReference type="InterPro" id="IPR019554">
    <property type="entry name" value="Soluble_ligand-bd"/>
</dbReference>
<reference evidence="5" key="1">
    <citation type="submission" date="2020-10" db="EMBL/GenBank/DDBJ databases">
        <authorList>
            <person name="Gilroy R."/>
        </authorList>
    </citation>
    <scope>NUCLEOTIDE SEQUENCE</scope>
    <source>
        <strain evidence="5">21143</strain>
    </source>
</reference>
<protein>
    <submittedName>
        <fullName evidence="5">Polysaccharide biosynthesis/export family protein</fullName>
    </submittedName>
</protein>
<keyword evidence="1" id="KW-0732">Signal</keyword>
<comment type="caution">
    <text evidence="5">The sequence shown here is derived from an EMBL/GenBank/DDBJ whole genome shotgun (WGS) entry which is preliminary data.</text>
</comment>
<dbReference type="InterPro" id="IPR003715">
    <property type="entry name" value="Poly_export_N"/>
</dbReference>
<dbReference type="Proteomes" id="UP000886722">
    <property type="component" value="Unassembled WGS sequence"/>
</dbReference>
<dbReference type="Pfam" id="PF10531">
    <property type="entry name" value="SLBB"/>
    <property type="match status" value="1"/>
</dbReference>
<sequence length="199" mass="22165">MPKAVAVFNNQNINSDEPVNTETQIPTYLVDSRGEINFPLVGKLRVAGLSRSAAEQLIVESIYPKYLTEPPSVSIRIHNFKISVLGEVKNPGIYEIPNDRVSILEAIAMAGDLTITGRRDNILLIRQYDGKETVSRFDLNDARLLTQPDYYLRQNDIVYVEPNKSKSRTSRVISPIASISVSIVSLLVTLANLIVNVVR</sequence>
<dbReference type="PANTHER" id="PTHR33619">
    <property type="entry name" value="POLYSACCHARIDE EXPORT PROTEIN GFCE-RELATED"/>
    <property type="match status" value="1"/>
</dbReference>
<keyword evidence="2" id="KW-0472">Membrane</keyword>
<feature type="domain" description="Polysaccharide export protein N-terminal" evidence="3">
    <location>
        <begin position="5"/>
        <end position="77"/>
    </location>
</feature>
<dbReference type="PANTHER" id="PTHR33619:SF3">
    <property type="entry name" value="POLYSACCHARIDE EXPORT PROTEIN GFCE-RELATED"/>
    <property type="match status" value="1"/>
</dbReference>
<reference evidence="5" key="2">
    <citation type="journal article" date="2021" name="PeerJ">
        <title>Extensive microbial diversity within the chicken gut microbiome revealed by metagenomics and culture.</title>
        <authorList>
            <person name="Gilroy R."/>
            <person name="Ravi A."/>
            <person name="Getino M."/>
            <person name="Pursley I."/>
            <person name="Horton D.L."/>
            <person name="Alikhan N.F."/>
            <person name="Baker D."/>
            <person name="Gharbi K."/>
            <person name="Hall N."/>
            <person name="Watson M."/>
            <person name="Adriaenssens E.M."/>
            <person name="Foster-Nyarko E."/>
            <person name="Jarju S."/>
            <person name="Secka A."/>
            <person name="Antonio M."/>
            <person name="Oren A."/>
            <person name="Chaudhuri R.R."/>
            <person name="La Ragione R."/>
            <person name="Hildebrand F."/>
            <person name="Pallen M.J."/>
        </authorList>
    </citation>
    <scope>NUCLEOTIDE SEQUENCE</scope>
    <source>
        <strain evidence="5">21143</strain>
    </source>
</reference>
<dbReference type="Pfam" id="PF02563">
    <property type="entry name" value="Poly_export"/>
    <property type="match status" value="1"/>
</dbReference>
<proteinExistence type="predicted"/>
<dbReference type="AlphaFoldDB" id="A0A9D1KCE6"/>
<dbReference type="InterPro" id="IPR049712">
    <property type="entry name" value="Poly_export"/>
</dbReference>
<dbReference type="EMBL" id="DVKT01000002">
    <property type="protein sequence ID" value="HIT38499.1"/>
    <property type="molecule type" value="Genomic_DNA"/>
</dbReference>
<evidence type="ECO:0000256" key="2">
    <source>
        <dbReference type="SAM" id="Phobius"/>
    </source>
</evidence>
<gene>
    <name evidence="5" type="ORF">IAD06_00440</name>
</gene>